<dbReference type="PROSITE" id="PS51465">
    <property type="entry name" value="KAZAL_2"/>
    <property type="match status" value="1"/>
</dbReference>
<feature type="transmembrane region" description="Helical" evidence="8">
    <location>
        <begin position="264"/>
        <end position="287"/>
    </location>
</feature>
<evidence type="ECO:0000256" key="3">
    <source>
        <dbReference type="ARBA" id="ARBA00022475"/>
    </source>
</evidence>
<dbReference type="GO" id="GO:0016323">
    <property type="term" value="C:basolateral plasma membrane"/>
    <property type="evidence" value="ECO:0007669"/>
    <property type="project" value="TreeGrafter"/>
</dbReference>
<keyword evidence="4 8" id="KW-0812">Transmembrane</keyword>
<comment type="caution">
    <text evidence="11">The sequence shown here is derived from an EMBL/GenBank/DDBJ whole genome shotgun (WGS) entry which is preliminary data.</text>
</comment>
<feature type="transmembrane region" description="Helical" evidence="8">
    <location>
        <begin position="538"/>
        <end position="562"/>
    </location>
</feature>
<evidence type="ECO:0000256" key="2">
    <source>
        <dbReference type="ARBA" id="ARBA00009657"/>
    </source>
</evidence>
<evidence type="ECO:0000256" key="8">
    <source>
        <dbReference type="RuleBase" id="RU362056"/>
    </source>
</evidence>
<evidence type="ECO:0000313" key="11">
    <source>
        <dbReference type="EMBL" id="GAV05451.1"/>
    </source>
</evidence>
<dbReference type="OrthoDB" id="5062115at2759"/>
<evidence type="ECO:0000256" key="4">
    <source>
        <dbReference type="ARBA" id="ARBA00022692"/>
    </source>
</evidence>
<proteinExistence type="inferred from homology"/>
<feature type="transmembrane region" description="Helical" evidence="8">
    <location>
        <begin position="48"/>
        <end position="68"/>
    </location>
</feature>
<keyword evidence="7" id="KW-1015">Disulfide bond</keyword>
<dbReference type="CDD" id="cd17336">
    <property type="entry name" value="MFS_SLCO_OATP"/>
    <property type="match status" value="1"/>
</dbReference>
<comment type="similarity">
    <text evidence="2 8">Belongs to the organo anion transporter (TC 2.A.60) family.</text>
</comment>
<dbReference type="GO" id="GO:0015347">
    <property type="term" value="F:sodium-independent organic anion transmembrane transporter activity"/>
    <property type="evidence" value="ECO:0007669"/>
    <property type="project" value="TreeGrafter"/>
</dbReference>
<dbReference type="GO" id="GO:0006811">
    <property type="term" value="P:monoatomic ion transport"/>
    <property type="evidence" value="ECO:0007669"/>
    <property type="project" value="UniProtKB-KW"/>
</dbReference>
<feature type="transmembrane region" description="Helical" evidence="8">
    <location>
        <begin position="88"/>
        <end position="108"/>
    </location>
</feature>
<dbReference type="InterPro" id="IPR002350">
    <property type="entry name" value="Kazal_dom"/>
</dbReference>
<comment type="subcellular location">
    <subcellularLocation>
        <location evidence="1 8">Cell membrane</location>
        <topology evidence="1 8">Multi-pass membrane protein</topology>
    </subcellularLocation>
</comment>
<evidence type="ECO:0000256" key="7">
    <source>
        <dbReference type="ARBA" id="ARBA00023157"/>
    </source>
</evidence>
<evidence type="ECO:0000313" key="12">
    <source>
        <dbReference type="Proteomes" id="UP000186922"/>
    </source>
</evidence>
<dbReference type="Gene3D" id="1.20.1250.20">
    <property type="entry name" value="MFS general substrate transporter like domains"/>
    <property type="match status" value="1"/>
</dbReference>
<protein>
    <recommendedName>
        <fullName evidence="8">Solute carrier organic anion transporter family member</fullName>
    </recommendedName>
</protein>
<dbReference type="NCBIfam" id="TIGR00805">
    <property type="entry name" value="oat"/>
    <property type="match status" value="1"/>
</dbReference>
<dbReference type="Proteomes" id="UP000186922">
    <property type="component" value="Unassembled WGS sequence"/>
</dbReference>
<name>A0A1D1VWL6_RAMVA</name>
<sequence length="764" mass="85065">MLEKLKEKYFPDGFTFRNPFASGPLDDLSCGIFGFRPKWLQYFRSMKVFMTCYIILGVFHGMYSTYISTVIPSLEKRFGFTSREVGTFRAMSDVSRIFASLVVAHYGGAGHRPRWIGFGAILLGLGMFLMAATEGIFPVTARSAVTQMVASAKDSNEKFCHANITKSTYSPHCEIAQERSLYPLMVLGFAEFVMGLGATSIVILALPFIDDNVATRNTPLYFAFSFVGRLFGPLFGFGLGAICTNIFFDFSHPNFKTNDPRWVAAWYLGLLVCAAGILISGFVLMLFPSVVRDTNTCPKDAMEFDAKRRASVMRKCVTYKDFPRNLRRIFTNVPFMTKLISQLLEALVISGYLNFLQKFIREQYQVSQSTASLATGIPGVFVAFVGIFTGSFIIKKFKMEPRHVSLMTAGAAIVGSAAYFIVIAFGCDKVPIVGIDDVANPYNLSSNPELCENRMGCNCPDGNFNPICDVVNQRSYISACVAGCMSARRVNGTKVYSDCSCLVSDKTLPDDLPLDDNRTLSVEVQLVPGLCQVTCHNFIPYIVVMCVAKLVLGLPISGVVMMQFRLVDYDLKSLANGVSSVMMSLFGFLPAPIIAGAIIDTACSYWQQSPCGEKGSCLLYNAQDFRWKLHVTVAVFKLITCAMDLVITWQVWKWSWDREESKKPSTPRPSLPLPVTRMESTASTLAVTFKSDTEKNEEDKERADQVPEMSPRPTRARLFSQRRMSAIPDHLTSYTNPSNLVEEDEEIEKIPTMFMQARRGSLLD</sequence>
<feature type="region of interest" description="Disordered" evidence="9">
    <location>
        <begin position="690"/>
        <end position="713"/>
    </location>
</feature>
<feature type="transmembrane region" description="Helical" evidence="8">
    <location>
        <begin position="574"/>
        <end position="599"/>
    </location>
</feature>
<dbReference type="AlphaFoldDB" id="A0A1D1VWL6"/>
<dbReference type="SUPFAM" id="SSF103473">
    <property type="entry name" value="MFS general substrate transporter"/>
    <property type="match status" value="2"/>
</dbReference>
<gene>
    <name evidence="11" type="primary">RvY_15584-1</name>
    <name evidence="11" type="synonym">RvY_15584.1</name>
    <name evidence="11" type="ORF">RvY_15584</name>
</gene>
<dbReference type="InterPro" id="IPR004156">
    <property type="entry name" value="OATP"/>
</dbReference>
<keyword evidence="5 8" id="KW-1133">Transmembrane helix</keyword>
<dbReference type="PANTHER" id="PTHR11388">
    <property type="entry name" value="ORGANIC ANION TRANSPORTER"/>
    <property type="match status" value="1"/>
</dbReference>
<evidence type="ECO:0000256" key="1">
    <source>
        <dbReference type="ARBA" id="ARBA00004651"/>
    </source>
</evidence>
<evidence type="ECO:0000256" key="9">
    <source>
        <dbReference type="SAM" id="MobiDB-lite"/>
    </source>
</evidence>
<accession>A0A1D1VWL6</accession>
<feature type="domain" description="Kazal-like" evidence="10">
    <location>
        <begin position="445"/>
        <end position="503"/>
    </location>
</feature>
<evidence type="ECO:0000259" key="10">
    <source>
        <dbReference type="PROSITE" id="PS51465"/>
    </source>
</evidence>
<evidence type="ECO:0000256" key="5">
    <source>
        <dbReference type="ARBA" id="ARBA00022989"/>
    </source>
</evidence>
<keyword evidence="6 8" id="KW-0472">Membrane</keyword>
<keyword evidence="8" id="KW-0813">Transport</keyword>
<feature type="transmembrane region" description="Helical" evidence="8">
    <location>
        <begin position="184"/>
        <end position="209"/>
    </location>
</feature>
<reference evidence="11 12" key="1">
    <citation type="journal article" date="2016" name="Nat. Commun.">
        <title>Extremotolerant tardigrade genome and improved radiotolerance of human cultured cells by tardigrade-unique protein.</title>
        <authorList>
            <person name="Hashimoto T."/>
            <person name="Horikawa D.D."/>
            <person name="Saito Y."/>
            <person name="Kuwahara H."/>
            <person name="Kozuka-Hata H."/>
            <person name="Shin-I T."/>
            <person name="Minakuchi Y."/>
            <person name="Ohishi K."/>
            <person name="Motoyama A."/>
            <person name="Aizu T."/>
            <person name="Enomoto A."/>
            <person name="Kondo K."/>
            <person name="Tanaka S."/>
            <person name="Hara Y."/>
            <person name="Koshikawa S."/>
            <person name="Sagara H."/>
            <person name="Miura T."/>
            <person name="Yokobori S."/>
            <person name="Miyagawa K."/>
            <person name="Suzuki Y."/>
            <person name="Kubo T."/>
            <person name="Oyama M."/>
            <person name="Kohara Y."/>
            <person name="Fujiyama A."/>
            <person name="Arakawa K."/>
            <person name="Katayama T."/>
            <person name="Toyoda A."/>
            <person name="Kunieda T."/>
        </authorList>
    </citation>
    <scope>NUCLEOTIDE SEQUENCE [LARGE SCALE GENOMIC DNA]</scope>
    <source>
        <strain evidence="11 12">YOKOZUNA-1</strain>
    </source>
</reference>
<feature type="transmembrane region" description="Helical" evidence="8">
    <location>
        <begin position="406"/>
        <end position="426"/>
    </location>
</feature>
<feature type="transmembrane region" description="Helical" evidence="8">
    <location>
        <begin position="115"/>
        <end position="133"/>
    </location>
</feature>
<keyword evidence="3" id="KW-1003">Cell membrane</keyword>
<feature type="transmembrane region" description="Helical" evidence="8">
    <location>
        <begin position="373"/>
        <end position="394"/>
    </location>
</feature>
<dbReference type="GO" id="GO:0043252">
    <property type="term" value="P:sodium-independent organic anion transport"/>
    <property type="evidence" value="ECO:0007669"/>
    <property type="project" value="TreeGrafter"/>
</dbReference>
<keyword evidence="12" id="KW-1185">Reference proteome</keyword>
<feature type="compositionally biased region" description="Basic and acidic residues" evidence="9">
    <location>
        <begin position="691"/>
        <end position="705"/>
    </location>
</feature>
<dbReference type="Pfam" id="PF03137">
    <property type="entry name" value="OATP"/>
    <property type="match status" value="1"/>
</dbReference>
<dbReference type="PANTHER" id="PTHR11388:SF76">
    <property type="entry name" value="SOLUTE CARRIER ORGANIC ANION TRANSPORTER FAMILY MEMBER"/>
    <property type="match status" value="1"/>
</dbReference>
<feature type="transmembrane region" description="Helical" evidence="8">
    <location>
        <begin position="221"/>
        <end position="248"/>
    </location>
</feature>
<comment type="caution">
    <text evidence="8">Lacks conserved residue(s) required for the propagation of feature annotation.</text>
</comment>
<dbReference type="EMBL" id="BDGG01000012">
    <property type="protein sequence ID" value="GAV05451.1"/>
    <property type="molecule type" value="Genomic_DNA"/>
</dbReference>
<dbReference type="InterPro" id="IPR036259">
    <property type="entry name" value="MFS_trans_sf"/>
</dbReference>
<organism evidence="11 12">
    <name type="scientific">Ramazzottius varieornatus</name>
    <name type="common">Water bear</name>
    <name type="synonym">Tardigrade</name>
    <dbReference type="NCBI Taxonomy" id="947166"/>
    <lineage>
        <taxon>Eukaryota</taxon>
        <taxon>Metazoa</taxon>
        <taxon>Ecdysozoa</taxon>
        <taxon>Tardigrada</taxon>
        <taxon>Eutardigrada</taxon>
        <taxon>Parachela</taxon>
        <taxon>Hypsibioidea</taxon>
        <taxon>Ramazzottiidae</taxon>
        <taxon>Ramazzottius</taxon>
    </lineage>
</organism>
<evidence type="ECO:0000256" key="6">
    <source>
        <dbReference type="ARBA" id="ARBA00023136"/>
    </source>
</evidence>
<keyword evidence="8" id="KW-0406">Ion transport</keyword>